<comment type="similarity">
    <text evidence="13">Belongs to the G-protein coupled receptor 1 family.</text>
</comment>
<dbReference type="GO" id="GO:0005886">
    <property type="term" value="C:plasma membrane"/>
    <property type="evidence" value="ECO:0007669"/>
    <property type="project" value="UniProtKB-SubCell"/>
</dbReference>
<dbReference type="Proteomes" id="UP001174136">
    <property type="component" value="Unassembled WGS sequence"/>
</dbReference>
<name>A0AA47NB41_MERPO</name>
<feature type="transmembrane region" description="Helical" evidence="14">
    <location>
        <begin position="33"/>
        <end position="58"/>
    </location>
</feature>
<keyword evidence="8 14" id="KW-0472">Membrane</keyword>
<evidence type="ECO:0000256" key="4">
    <source>
        <dbReference type="ARBA" id="ARBA00022692"/>
    </source>
</evidence>
<dbReference type="PANTHER" id="PTHR26451">
    <property type="entry name" value="G_PROTEIN_RECEP_F1_2 DOMAIN-CONTAINING PROTEIN"/>
    <property type="match status" value="1"/>
</dbReference>
<keyword evidence="2 14" id="KW-1003">Cell membrane</keyword>
<reference evidence="16" key="1">
    <citation type="journal article" date="2023" name="Front. Mar. Sci.">
        <title>A new Merluccius polli reference genome to investigate the effects of global change in West African waters.</title>
        <authorList>
            <person name="Mateo J.L."/>
            <person name="Blanco-Fernandez C."/>
            <person name="Garcia-Vazquez E."/>
            <person name="Machado-Schiaffino G."/>
        </authorList>
    </citation>
    <scope>NUCLEOTIDE SEQUENCE</scope>
    <source>
        <strain evidence="16">C29</strain>
        <tissue evidence="16">Fin</tissue>
    </source>
</reference>
<keyword evidence="11" id="KW-0325">Glycoprotein</keyword>
<comment type="subcellular location">
    <subcellularLocation>
        <location evidence="1 14">Cell membrane</location>
        <topology evidence="1 14">Multi-pass membrane protein</topology>
    </subcellularLocation>
</comment>
<feature type="transmembrane region" description="Helical" evidence="14">
    <location>
        <begin position="203"/>
        <end position="228"/>
    </location>
</feature>
<evidence type="ECO:0000256" key="6">
    <source>
        <dbReference type="ARBA" id="ARBA00022989"/>
    </source>
</evidence>
<dbReference type="SUPFAM" id="SSF81321">
    <property type="entry name" value="Family A G protein-coupled receptor-like"/>
    <property type="match status" value="1"/>
</dbReference>
<evidence type="ECO:0000256" key="1">
    <source>
        <dbReference type="ARBA" id="ARBA00004651"/>
    </source>
</evidence>
<dbReference type="GO" id="GO:0004984">
    <property type="term" value="F:olfactory receptor activity"/>
    <property type="evidence" value="ECO:0007669"/>
    <property type="project" value="InterPro"/>
</dbReference>
<dbReference type="Gene3D" id="1.20.1070.10">
    <property type="entry name" value="Rhodopsin 7-helix transmembrane proteins"/>
    <property type="match status" value="1"/>
</dbReference>
<sequence>MTFDAGNNNDNDSAAALVLTLHGLNDTQANRHAYFAVTLLLYSVTVLANLTVVAVVLAEKSLHEPMYAFLCNLCLNGVYGASSFYPKLLHDLLADAHRISYGGCLAQIFGVYSYVFCELTNLAVMAYDRYVAICLPLKYHAIMTPRWVGQLLLLTWSVALLESVVGVALTSRLPLCRLHVRKMFCTNWVVVRLSCADTTPNNVYGFVLVVCHLAQVLLIVVSYAHIIGTSLRSVAGRRKFFQTCLPHLTTLAVFTLSLMFDSMFSRYGSSIRLQALSNLMAAEFLVVPPLINPLVYGMNLQRIHTQVLRMLGSNKVQTLT</sequence>
<proteinExistence type="inferred from homology"/>
<comment type="caution">
    <text evidence="16">The sequence shown here is derived from an EMBL/GenBank/DDBJ whole genome shotgun (WGS) entry which is preliminary data.</text>
</comment>
<evidence type="ECO:0000256" key="8">
    <source>
        <dbReference type="ARBA" id="ARBA00023136"/>
    </source>
</evidence>
<keyword evidence="10 13" id="KW-0675">Receptor</keyword>
<dbReference type="InterPro" id="IPR052921">
    <property type="entry name" value="GPCR1_Superfamily_Member"/>
</dbReference>
<feature type="transmembrane region" description="Helical" evidence="14">
    <location>
        <begin position="105"/>
        <end position="127"/>
    </location>
</feature>
<dbReference type="EMBL" id="JAOPHQ010000320">
    <property type="protein sequence ID" value="KAK0154916.1"/>
    <property type="molecule type" value="Genomic_DNA"/>
</dbReference>
<evidence type="ECO:0000256" key="5">
    <source>
        <dbReference type="ARBA" id="ARBA00022725"/>
    </source>
</evidence>
<dbReference type="PROSITE" id="PS00237">
    <property type="entry name" value="G_PROTEIN_RECEP_F1_1"/>
    <property type="match status" value="1"/>
</dbReference>
<evidence type="ECO:0000256" key="13">
    <source>
        <dbReference type="RuleBase" id="RU000688"/>
    </source>
</evidence>
<dbReference type="GO" id="GO:0004930">
    <property type="term" value="F:G protein-coupled receptor activity"/>
    <property type="evidence" value="ECO:0007669"/>
    <property type="project" value="UniProtKB-KW"/>
</dbReference>
<dbReference type="PRINTS" id="PR00237">
    <property type="entry name" value="GPCRRHODOPSN"/>
</dbReference>
<keyword evidence="12 13" id="KW-0807">Transducer</keyword>
<dbReference type="GO" id="GO:0005549">
    <property type="term" value="F:odorant binding"/>
    <property type="evidence" value="ECO:0007669"/>
    <property type="project" value="TreeGrafter"/>
</dbReference>
<dbReference type="InterPro" id="IPR000276">
    <property type="entry name" value="GPCR_Rhodpsn"/>
</dbReference>
<organism evidence="16 17">
    <name type="scientific">Merluccius polli</name>
    <name type="common">Benguela hake</name>
    <name type="synonym">Merluccius cadenati</name>
    <dbReference type="NCBI Taxonomy" id="89951"/>
    <lineage>
        <taxon>Eukaryota</taxon>
        <taxon>Metazoa</taxon>
        <taxon>Chordata</taxon>
        <taxon>Craniata</taxon>
        <taxon>Vertebrata</taxon>
        <taxon>Euteleostomi</taxon>
        <taxon>Actinopterygii</taxon>
        <taxon>Neopterygii</taxon>
        <taxon>Teleostei</taxon>
        <taxon>Neoteleostei</taxon>
        <taxon>Acanthomorphata</taxon>
        <taxon>Zeiogadaria</taxon>
        <taxon>Gadariae</taxon>
        <taxon>Gadiformes</taxon>
        <taxon>Gadoidei</taxon>
        <taxon>Merlucciidae</taxon>
        <taxon>Merluccius</taxon>
    </lineage>
</organism>
<evidence type="ECO:0000256" key="3">
    <source>
        <dbReference type="ARBA" id="ARBA00022606"/>
    </source>
</evidence>
<evidence type="ECO:0000256" key="9">
    <source>
        <dbReference type="ARBA" id="ARBA00023157"/>
    </source>
</evidence>
<dbReference type="Pfam" id="PF13853">
    <property type="entry name" value="7tm_4"/>
    <property type="match status" value="1"/>
</dbReference>
<dbReference type="PRINTS" id="PR00245">
    <property type="entry name" value="OLFACTORYR"/>
</dbReference>
<keyword evidence="3 14" id="KW-0716">Sensory transduction</keyword>
<evidence type="ECO:0000313" key="16">
    <source>
        <dbReference type="EMBL" id="KAK0154916.1"/>
    </source>
</evidence>
<evidence type="ECO:0000256" key="14">
    <source>
        <dbReference type="RuleBase" id="RU363047"/>
    </source>
</evidence>
<evidence type="ECO:0000259" key="15">
    <source>
        <dbReference type="PROSITE" id="PS50262"/>
    </source>
</evidence>
<evidence type="ECO:0000256" key="12">
    <source>
        <dbReference type="ARBA" id="ARBA00023224"/>
    </source>
</evidence>
<dbReference type="PROSITE" id="PS50262">
    <property type="entry name" value="G_PROTEIN_RECEP_F1_2"/>
    <property type="match status" value="1"/>
</dbReference>
<dbReference type="InterPro" id="IPR000725">
    <property type="entry name" value="Olfact_rcpt"/>
</dbReference>
<feature type="transmembrane region" description="Helical" evidence="14">
    <location>
        <begin position="280"/>
        <end position="300"/>
    </location>
</feature>
<keyword evidence="5 14" id="KW-0552">Olfaction</keyword>
<evidence type="ECO:0000256" key="2">
    <source>
        <dbReference type="ARBA" id="ARBA00022475"/>
    </source>
</evidence>
<feature type="transmembrane region" description="Helical" evidence="14">
    <location>
        <begin position="147"/>
        <end position="169"/>
    </location>
</feature>
<feature type="transmembrane region" description="Helical" evidence="14">
    <location>
        <begin position="240"/>
        <end position="260"/>
    </location>
</feature>
<dbReference type="PANTHER" id="PTHR26451:SF871">
    <property type="entry name" value="ODORANT RECEPTOR-RELATED"/>
    <property type="match status" value="1"/>
</dbReference>
<evidence type="ECO:0000256" key="7">
    <source>
        <dbReference type="ARBA" id="ARBA00023040"/>
    </source>
</evidence>
<evidence type="ECO:0000256" key="10">
    <source>
        <dbReference type="ARBA" id="ARBA00023170"/>
    </source>
</evidence>
<keyword evidence="4 13" id="KW-0812">Transmembrane</keyword>
<feature type="transmembrane region" description="Helical" evidence="14">
    <location>
        <begin position="65"/>
        <end position="85"/>
    </location>
</feature>
<keyword evidence="9" id="KW-1015">Disulfide bond</keyword>
<feature type="domain" description="G-protein coupled receptors family 1 profile" evidence="15">
    <location>
        <begin position="48"/>
        <end position="296"/>
    </location>
</feature>
<dbReference type="InterPro" id="IPR017452">
    <property type="entry name" value="GPCR_Rhodpsn_7TM"/>
</dbReference>
<dbReference type="AlphaFoldDB" id="A0AA47NB41"/>
<keyword evidence="7 13" id="KW-0297">G-protein coupled receptor</keyword>
<gene>
    <name evidence="16" type="ORF">N1851_002776</name>
</gene>
<evidence type="ECO:0000256" key="11">
    <source>
        <dbReference type="ARBA" id="ARBA00023180"/>
    </source>
</evidence>
<dbReference type="FunFam" id="1.20.1070.10:FF:000024">
    <property type="entry name" value="Olfactory receptor"/>
    <property type="match status" value="1"/>
</dbReference>
<protein>
    <recommendedName>
        <fullName evidence="14">Olfactory receptor</fullName>
    </recommendedName>
</protein>
<accession>A0AA47NB41</accession>
<keyword evidence="17" id="KW-1185">Reference proteome</keyword>
<evidence type="ECO:0000313" key="17">
    <source>
        <dbReference type="Proteomes" id="UP001174136"/>
    </source>
</evidence>
<keyword evidence="6 14" id="KW-1133">Transmembrane helix</keyword>